<evidence type="ECO:0000256" key="1">
    <source>
        <dbReference type="SAM" id="MobiDB-lite"/>
    </source>
</evidence>
<gene>
    <name evidence="2" type="ORF">BJG93_26465</name>
</gene>
<dbReference type="STRING" id="754502.BJG93_26465"/>
<organism evidence="2">
    <name type="scientific">Paraburkholderia sprentiae WSM5005</name>
    <dbReference type="NCBI Taxonomy" id="754502"/>
    <lineage>
        <taxon>Bacteria</taxon>
        <taxon>Pseudomonadati</taxon>
        <taxon>Pseudomonadota</taxon>
        <taxon>Betaproteobacteria</taxon>
        <taxon>Burkholderiales</taxon>
        <taxon>Burkholderiaceae</taxon>
        <taxon>Paraburkholderia</taxon>
    </lineage>
</organism>
<dbReference type="SUPFAM" id="SSF56935">
    <property type="entry name" value="Porins"/>
    <property type="match status" value="1"/>
</dbReference>
<dbReference type="InterPro" id="IPR023614">
    <property type="entry name" value="Porin_dom_sf"/>
</dbReference>
<reference evidence="2" key="1">
    <citation type="submission" date="2016-09" db="EMBL/GenBank/DDBJ databases">
        <title>The Complete Genome of Burkholderia sprentiae wsm5005.</title>
        <authorList>
            <person name="De Meyer S."/>
            <person name="Wang P."/>
            <person name="Terpolilli J."/>
        </authorList>
    </citation>
    <scope>NUCLEOTIDE SEQUENCE [LARGE SCALE GENOMIC DNA]</scope>
    <source>
        <strain evidence="2">WSM5005</strain>
    </source>
</reference>
<feature type="region of interest" description="Disordered" evidence="1">
    <location>
        <begin position="52"/>
        <end position="71"/>
    </location>
</feature>
<name>A0A1I9YRK9_9BURK</name>
<dbReference type="EMBL" id="CP017562">
    <property type="protein sequence ID" value="APA88835.1"/>
    <property type="molecule type" value="Genomic_DNA"/>
</dbReference>
<protein>
    <recommendedName>
        <fullName evidence="3">Porin domain-containing protein</fullName>
    </recommendedName>
</protein>
<sequence>MSSNSTNRDAFQFGASRHAMMYVLGTTYNLSKRTFLYGTVGYVRNGSNSNFSLEAAPRDSTANRRPALMSG</sequence>
<dbReference type="Gene3D" id="2.40.160.10">
    <property type="entry name" value="Porin"/>
    <property type="match status" value="1"/>
</dbReference>
<evidence type="ECO:0008006" key="3">
    <source>
        <dbReference type="Google" id="ProtNLM"/>
    </source>
</evidence>
<proteinExistence type="predicted"/>
<evidence type="ECO:0000313" key="2">
    <source>
        <dbReference type="EMBL" id="APA88835.1"/>
    </source>
</evidence>
<accession>A0A1I9YRK9</accession>
<dbReference type="AlphaFoldDB" id="A0A1I9YRK9"/>